<sequence length="324" mass="35218">MPFQQHSPAQSIVGYPSSFIHLNDHRHAIEPISPPPTGYSLLASKLAARFPDGQGLPIQPLYRRFGKLTHRMLLHLQDEICQLEDQLHGVDDAGAHNRQMYPGHISPESRRAEESANGELYQHKTHLLGQIGFKLELYNNLLKSFHTTQDMPSASVDDVHDYRTFLNDETPIDELETRFLDHVDDLLCFPVGDYGVRNDEDVSATPVQGKSPPQFYTINRAPPGKMSSGQGSSSSGGRVDEPGSSANELVAALGAVSVSILVPVLAFLIVPGFIGRLVVSLLVGVGVVMALVNSQYTALPQARQAMMLVACYGTVMAILAGVVA</sequence>
<evidence type="ECO:0000313" key="5">
    <source>
        <dbReference type="Proteomes" id="UP000756346"/>
    </source>
</evidence>
<dbReference type="PANTHER" id="PTHR34502">
    <property type="entry name" value="DUF6594 DOMAIN-CONTAINING PROTEIN-RELATED"/>
    <property type="match status" value="1"/>
</dbReference>
<dbReference type="InterPro" id="IPR046529">
    <property type="entry name" value="DUF6594"/>
</dbReference>
<feature type="transmembrane region" description="Helical" evidence="2">
    <location>
        <begin position="249"/>
        <end position="270"/>
    </location>
</feature>
<name>A0A9P9BP37_9PEZI</name>
<reference evidence="4" key="1">
    <citation type="journal article" date="2021" name="Nat. Commun.">
        <title>Genetic determinants of endophytism in the Arabidopsis root mycobiome.</title>
        <authorList>
            <person name="Mesny F."/>
            <person name="Miyauchi S."/>
            <person name="Thiergart T."/>
            <person name="Pickel B."/>
            <person name="Atanasova L."/>
            <person name="Karlsson M."/>
            <person name="Huettel B."/>
            <person name="Barry K.W."/>
            <person name="Haridas S."/>
            <person name="Chen C."/>
            <person name="Bauer D."/>
            <person name="Andreopoulos W."/>
            <person name="Pangilinan J."/>
            <person name="LaButti K."/>
            <person name="Riley R."/>
            <person name="Lipzen A."/>
            <person name="Clum A."/>
            <person name="Drula E."/>
            <person name="Henrissat B."/>
            <person name="Kohler A."/>
            <person name="Grigoriev I.V."/>
            <person name="Martin F.M."/>
            <person name="Hacquard S."/>
        </authorList>
    </citation>
    <scope>NUCLEOTIDE SEQUENCE</scope>
    <source>
        <strain evidence="4">MPI-CAGE-CH-0230</strain>
    </source>
</reference>
<feature type="transmembrane region" description="Helical" evidence="2">
    <location>
        <begin position="305"/>
        <end position="323"/>
    </location>
</feature>
<feature type="compositionally biased region" description="Low complexity" evidence="1">
    <location>
        <begin position="227"/>
        <end position="237"/>
    </location>
</feature>
<dbReference type="AlphaFoldDB" id="A0A9P9BP37"/>
<protein>
    <recommendedName>
        <fullName evidence="3">DUF6594 domain-containing protein</fullName>
    </recommendedName>
</protein>
<keyword evidence="2" id="KW-0472">Membrane</keyword>
<keyword evidence="2" id="KW-1133">Transmembrane helix</keyword>
<feature type="domain" description="DUF6594" evidence="3">
    <location>
        <begin position="39"/>
        <end position="316"/>
    </location>
</feature>
<dbReference type="Pfam" id="PF20237">
    <property type="entry name" value="DUF6594"/>
    <property type="match status" value="1"/>
</dbReference>
<keyword evidence="2" id="KW-0812">Transmembrane</keyword>
<proteinExistence type="predicted"/>
<gene>
    <name evidence="4" type="ORF">B0I36DRAFT_363463</name>
</gene>
<keyword evidence="5" id="KW-1185">Reference proteome</keyword>
<evidence type="ECO:0000259" key="3">
    <source>
        <dbReference type="Pfam" id="PF20237"/>
    </source>
</evidence>
<evidence type="ECO:0000313" key="4">
    <source>
        <dbReference type="EMBL" id="KAH7028842.1"/>
    </source>
</evidence>
<evidence type="ECO:0000256" key="2">
    <source>
        <dbReference type="SAM" id="Phobius"/>
    </source>
</evidence>
<dbReference type="RefSeq" id="XP_046011130.1">
    <property type="nucleotide sequence ID" value="XM_046158810.1"/>
</dbReference>
<comment type="caution">
    <text evidence="4">The sequence shown here is derived from an EMBL/GenBank/DDBJ whole genome shotgun (WGS) entry which is preliminary data.</text>
</comment>
<feature type="transmembrane region" description="Helical" evidence="2">
    <location>
        <begin position="277"/>
        <end position="299"/>
    </location>
</feature>
<dbReference type="EMBL" id="JAGTJQ010000006">
    <property type="protein sequence ID" value="KAH7028842.1"/>
    <property type="molecule type" value="Genomic_DNA"/>
</dbReference>
<feature type="region of interest" description="Disordered" evidence="1">
    <location>
        <begin position="200"/>
        <end position="241"/>
    </location>
</feature>
<dbReference type="Proteomes" id="UP000756346">
    <property type="component" value="Unassembled WGS sequence"/>
</dbReference>
<organism evidence="4 5">
    <name type="scientific">Microdochium trichocladiopsis</name>
    <dbReference type="NCBI Taxonomy" id="1682393"/>
    <lineage>
        <taxon>Eukaryota</taxon>
        <taxon>Fungi</taxon>
        <taxon>Dikarya</taxon>
        <taxon>Ascomycota</taxon>
        <taxon>Pezizomycotina</taxon>
        <taxon>Sordariomycetes</taxon>
        <taxon>Xylariomycetidae</taxon>
        <taxon>Xylariales</taxon>
        <taxon>Microdochiaceae</taxon>
        <taxon>Microdochium</taxon>
    </lineage>
</organism>
<accession>A0A9P9BP37</accession>
<dbReference type="OrthoDB" id="5416037at2759"/>
<dbReference type="GeneID" id="70188356"/>
<dbReference type="PANTHER" id="PTHR34502:SF6">
    <property type="entry name" value="DUF6594 DOMAIN-CONTAINING PROTEIN"/>
    <property type="match status" value="1"/>
</dbReference>
<evidence type="ECO:0000256" key="1">
    <source>
        <dbReference type="SAM" id="MobiDB-lite"/>
    </source>
</evidence>